<dbReference type="Gene3D" id="3.40.50.12780">
    <property type="entry name" value="N-terminal domain of ligase-like"/>
    <property type="match status" value="1"/>
</dbReference>
<dbReference type="PROSITE" id="PS00455">
    <property type="entry name" value="AMP_BINDING"/>
    <property type="match status" value="1"/>
</dbReference>
<evidence type="ECO:0000259" key="5">
    <source>
        <dbReference type="Pfam" id="PF00501"/>
    </source>
</evidence>
<evidence type="ECO:0000313" key="7">
    <source>
        <dbReference type="Proteomes" id="UP000250163"/>
    </source>
</evidence>
<evidence type="ECO:0000256" key="4">
    <source>
        <dbReference type="ARBA" id="ARBA00022840"/>
    </source>
</evidence>
<evidence type="ECO:0000256" key="2">
    <source>
        <dbReference type="ARBA" id="ARBA00022598"/>
    </source>
</evidence>
<keyword evidence="2 6" id="KW-0436">Ligase</keyword>
<evidence type="ECO:0000256" key="1">
    <source>
        <dbReference type="ARBA" id="ARBA00006432"/>
    </source>
</evidence>
<dbReference type="PANTHER" id="PTHR42921:SF1">
    <property type="entry name" value="ACETOACETYL-COA SYNTHETASE"/>
    <property type="match status" value="1"/>
</dbReference>
<organism evidence="6 7">
    <name type="scientific">Moritella yayanosii</name>
    <dbReference type="NCBI Taxonomy" id="69539"/>
    <lineage>
        <taxon>Bacteria</taxon>
        <taxon>Pseudomonadati</taxon>
        <taxon>Pseudomonadota</taxon>
        <taxon>Gammaproteobacteria</taxon>
        <taxon>Alteromonadales</taxon>
        <taxon>Moritellaceae</taxon>
        <taxon>Moritella</taxon>
    </lineage>
</organism>
<reference evidence="7" key="1">
    <citation type="submission" date="2018-05" db="EMBL/GenBank/DDBJ databases">
        <authorList>
            <person name="Cea G.-C."/>
            <person name="William W."/>
        </authorList>
    </citation>
    <scope>NUCLEOTIDE SEQUENCE [LARGE SCALE GENOMIC DNA]</scope>
    <source>
        <strain evidence="7">DB21MT 5</strain>
    </source>
</reference>
<protein>
    <submittedName>
        <fullName evidence="6">Acetyl-coenzyme A synthetase 1</fullName>
        <ecNumber evidence="6">6.2.1.1</ecNumber>
    </submittedName>
</protein>
<dbReference type="SUPFAM" id="SSF56801">
    <property type="entry name" value="Acetyl-CoA synthetase-like"/>
    <property type="match status" value="1"/>
</dbReference>
<accession>A0A330LIZ9</accession>
<dbReference type="GO" id="GO:0030729">
    <property type="term" value="F:acetoacetate-CoA ligase activity"/>
    <property type="evidence" value="ECO:0007669"/>
    <property type="project" value="InterPro"/>
</dbReference>
<dbReference type="InterPro" id="IPR042099">
    <property type="entry name" value="ANL_N_sf"/>
</dbReference>
<dbReference type="NCBIfam" id="NF002937">
    <property type="entry name" value="PRK03584.1"/>
    <property type="match status" value="1"/>
</dbReference>
<dbReference type="InterPro" id="IPR005914">
    <property type="entry name" value="Acac_CoA_synth"/>
</dbReference>
<dbReference type="GO" id="GO:0006629">
    <property type="term" value="P:lipid metabolic process"/>
    <property type="evidence" value="ECO:0007669"/>
    <property type="project" value="InterPro"/>
</dbReference>
<dbReference type="Proteomes" id="UP000250163">
    <property type="component" value="Chromosome MORIYA"/>
</dbReference>
<sequence length="731" mass="81667">MAAQSTGPIWTPSQARINGSNIARYLQFLRDEYSLKFAHYQQLHQWSINHTAIFWGSLVRFFKLKGSFNLNRIFVENDCFYHCQWFPDSTLNFAENLLYPDNISADENHISTNNNNNAHPDKLAIISCGEDGRRTQLSYLQLREEVTRIAAAMRELGIVKGDRVAGLLPNCNEAIVAMLATTSIGAIWSSCSPDFGHQGVLDRFIQIQPKLLFACNGYHYAGKQIDINEKVNSIANALPDLSTLVIIPYLKLDTELDTRLNTQLPANTTPSSLNKATVCHWRHFCAAIPRSLTFEPVAFSDPLYILYSSGTTGMPKCIVHSVGGTLLQHVKELALHTDVQVDDRIFYYTTCGWMMWNWLISSLSQGATLVLFDGSPFYPHKQILFELADTEKVSIFGASAKYYSACDKAQLRPAQAYELSNLKTMLSTGSVLSHESYDYIYQYIKQDICLSSICGGTDIISCFMLGMPTLPVYRGELQCIGLGMDVAFMNSEDVASTSTQSLTPLVHGKGDLVCRQPFPSMPTGFWQDPGDRKYHNAYFTRFHNIWAHGDYGELTYHYINTPDTQPNAVDTQSKPTADIAINNITNICINQVGVIIHGRSDAVLNPGGVRIGTAEIYRQVEKITAIQESIAIGQKWHDDVRVILFVRLSEGVELDTQLIRQIKQVIRSNTTPRHVPAKIIAVTDIPKTISGKIVELAVRNVVHGIPVTNQDALANPEALTLFANLAELQWK</sequence>
<dbReference type="NCBIfam" id="TIGR01217">
    <property type="entry name" value="ac_ac_CoA_syn"/>
    <property type="match status" value="1"/>
</dbReference>
<feature type="domain" description="AMP-dependent synthetase/ligase" evidence="5">
    <location>
        <begin position="115"/>
        <end position="445"/>
    </location>
</feature>
<keyword evidence="3" id="KW-0547">Nucleotide-binding</keyword>
<name>A0A330LIZ9_9GAMM</name>
<dbReference type="RefSeq" id="WP_112712355.1">
    <property type="nucleotide sequence ID" value="NZ_LS483250.1"/>
</dbReference>
<proteinExistence type="inferred from homology"/>
<dbReference type="AlphaFoldDB" id="A0A330LIZ9"/>
<dbReference type="KEGG" id="mya:MORIYA_0476"/>
<keyword evidence="4" id="KW-0067">ATP-binding</keyword>
<dbReference type="Gene3D" id="3.30.300.30">
    <property type="match status" value="1"/>
</dbReference>
<dbReference type="InterPro" id="IPR020845">
    <property type="entry name" value="AMP-binding_CS"/>
</dbReference>
<dbReference type="GO" id="GO:0005524">
    <property type="term" value="F:ATP binding"/>
    <property type="evidence" value="ECO:0007669"/>
    <property type="project" value="UniProtKB-KW"/>
</dbReference>
<dbReference type="EMBL" id="LS483250">
    <property type="protein sequence ID" value="SQD76954.1"/>
    <property type="molecule type" value="Genomic_DNA"/>
</dbReference>
<comment type="similarity">
    <text evidence="1">Belongs to the ATP-dependent AMP-binding enzyme family.</text>
</comment>
<dbReference type="InterPro" id="IPR045851">
    <property type="entry name" value="AMP-bd_C_sf"/>
</dbReference>
<dbReference type="InterPro" id="IPR000873">
    <property type="entry name" value="AMP-dep_synth/lig_dom"/>
</dbReference>
<evidence type="ECO:0000313" key="6">
    <source>
        <dbReference type="EMBL" id="SQD76954.1"/>
    </source>
</evidence>
<dbReference type="Pfam" id="PF00501">
    <property type="entry name" value="AMP-binding"/>
    <property type="match status" value="1"/>
</dbReference>
<dbReference type="OrthoDB" id="9803968at2"/>
<dbReference type="GO" id="GO:0003987">
    <property type="term" value="F:acetate-CoA ligase activity"/>
    <property type="evidence" value="ECO:0007669"/>
    <property type="project" value="UniProtKB-EC"/>
</dbReference>
<evidence type="ECO:0000256" key="3">
    <source>
        <dbReference type="ARBA" id="ARBA00022741"/>
    </source>
</evidence>
<gene>
    <name evidence="6" type="primary">acsA</name>
    <name evidence="6" type="ORF">MORIYA_0476</name>
</gene>
<dbReference type="EC" id="6.2.1.1" evidence="6"/>
<keyword evidence="7" id="KW-1185">Reference proteome</keyword>
<dbReference type="PANTHER" id="PTHR42921">
    <property type="entry name" value="ACETOACETYL-COA SYNTHETASE"/>
    <property type="match status" value="1"/>
</dbReference>